<reference evidence="1" key="1">
    <citation type="submission" date="2020-05" db="EMBL/GenBank/DDBJ databases">
        <authorList>
            <person name="Chiriac C."/>
            <person name="Salcher M."/>
            <person name="Ghai R."/>
            <person name="Kavagutti S V."/>
        </authorList>
    </citation>
    <scope>NUCLEOTIDE SEQUENCE</scope>
</reference>
<dbReference type="Gene3D" id="3.40.50.720">
    <property type="entry name" value="NAD(P)-binding Rossmann-like Domain"/>
    <property type="match status" value="1"/>
</dbReference>
<proteinExistence type="predicted"/>
<evidence type="ECO:0000313" key="1">
    <source>
        <dbReference type="EMBL" id="CAB4833701.1"/>
    </source>
</evidence>
<organism evidence="1">
    <name type="scientific">freshwater metagenome</name>
    <dbReference type="NCBI Taxonomy" id="449393"/>
    <lineage>
        <taxon>unclassified sequences</taxon>
        <taxon>metagenomes</taxon>
        <taxon>ecological metagenomes</taxon>
    </lineage>
</organism>
<dbReference type="EMBL" id="CAFABH010000050">
    <property type="protein sequence ID" value="CAB4833701.1"/>
    <property type="molecule type" value="Genomic_DNA"/>
</dbReference>
<dbReference type="AlphaFoldDB" id="A0A6J7AL99"/>
<name>A0A6J7AL99_9ZZZZ</name>
<gene>
    <name evidence="1" type="ORF">UFOPK3174_01521</name>
</gene>
<sequence>MGWAKRGPSGVIGTNKSDASEVIKLLISQLPATPKNKGDVAELLKGHTVVTQIHWEAINGAEVAQGELLGKPRVKATERHELLRLGGL</sequence>
<accession>A0A6J7AL99</accession>
<protein>
    <submittedName>
        <fullName evidence="1">Unannotated protein</fullName>
    </submittedName>
</protein>